<evidence type="ECO:0000313" key="2">
    <source>
        <dbReference type="EMBL" id="CAB5206993.1"/>
    </source>
</evidence>
<feature type="compositionally biased region" description="Low complexity" evidence="1">
    <location>
        <begin position="350"/>
        <end position="362"/>
    </location>
</feature>
<feature type="region of interest" description="Disordered" evidence="1">
    <location>
        <begin position="1"/>
        <end position="101"/>
    </location>
</feature>
<reference evidence="2" key="1">
    <citation type="submission" date="2020-05" db="EMBL/GenBank/DDBJ databases">
        <authorList>
            <person name="Chiriac C."/>
            <person name="Salcher M."/>
            <person name="Ghai R."/>
            <person name="Kavagutti S V."/>
        </authorList>
    </citation>
    <scope>NUCLEOTIDE SEQUENCE</scope>
</reference>
<protein>
    <submittedName>
        <fullName evidence="2">Uncharacterized protein</fullName>
    </submittedName>
</protein>
<proteinExistence type="predicted"/>
<name>A0A6J7WCP5_9CAUD</name>
<organism evidence="2">
    <name type="scientific">uncultured Caudovirales phage</name>
    <dbReference type="NCBI Taxonomy" id="2100421"/>
    <lineage>
        <taxon>Viruses</taxon>
        <taxon>Duplodnaviria</taxon>
        <taxon>Heunggongvirae</taxon>
        <taxon>Uroviricota</taxon>
        <taxon>Caudoviricetes</taxon>
        <taxon>Peduoviridae</taxon>
        <taxon>Maltschvirus</taxon>
        <taxon>Maltschvirus maltsch</taxon>
    </lineage>
</organism>
<feature type="compositionally biased region" description="Polar residues" evidence="1">
    <location>
        <begin position="35"/>
        <end position="50"/>
    </location>
</feature>
<dbReference type="EMBL" id="LR798227">
    <property type="protein sequence ID" value="CAB5206993.1"/>
    <property type="molecule type" value="Genomic_DNA"/>
</dbReference>
<accession>A0A6J7WCP5</accession>
<feature type="compositionally biased region" description="Polar residues" evidence="1">
    <location>
        <begin position="1"/>
        <end position="22"/>
    </location>
</feature>
<gene>
    <name evidence="2" type="ORF">UFOVP180_8</name>
</gene>
<feature type="compositionally biased region" description="Acidic residues" evidence="1">
    <location>
        <begin position="71"/>
        <end position="91"/>
    </location>
</feature>
<feature type="region of interest" description="Disordered" evidence="1">
    <location>
        <begin position="341"/>
        <end position="371"/>
    </location>
</feature>
<evidence type="ECO:0000256" key="1">
    <source>
        <dbReference type="SAM" id="MobiDB-lite"/>
    </source>
</evidence>
<sequence length="385" mass="42918">MTQEILDMSNAQQSTTPVTNAVPSLDSIAQKMTAMRNQSPATNDTETGSTAAAEAVDPVAIDGDNSSSVEPEIDSFATEDSDAQDEGDAPEEVSTQDSSKQDVIDFIEFAQENPDAKFKFMRNGKEMIIDAKRAASILGQGGAIHEEARELKIQKAEFDEYLKEKRSQADGLTLALEFTVRPQLQQAYDEILKTQNYQTTFTQQYQQAQARGDVAAMTRIEASMAQNERWIQQQSAKIQQLKPNLDQFYNIRKQQVAEVLESNRKAFQDKELKNEYVYNEIRDKVAKNWGAAKNQLVPGIDNIDLISSDEHILSLIRDGLKYREKPSSKSAGNSIAALTSKRSGISNKSQGQANLQQLQEQANKGDKKAQDNLLVAKMNAMRNRR</sequence>